<reference evidence="2" key="1">
    <citation type="submission" date="2016-01" db="EMBL/GenBank/DDBJ databases">
        <authorList>
            <person name="Mitreva M."/>
            <person name="Pepin K.H."/>
            <person name="Mihindukulasuriya K.A."/>
            <person name="Fulton R."/>
            <person name="Fronick C."/>
            <person name="O'Laughlin M."/>
            <person name="Miner T."/>
            <person name="Herter B."/>
            <person name="Rosa B.A."/>
            <person name="Cordes M."/>
            <person name="Tomlinson C."/>
            <person name="Wollam A."/>
            <person name="Palsikar V.B."/>
            <person name="Mardis E.R."/>
            <person name="Wilson R.K."/>
        </authorList>
    </citation>
    <scope>NUCLEOTIDE SEQUENCE [LARGE SCALE GENOMIC DNA]</scope>
    <source>
        <strain evidence="2">GED7749B</strain>
    </source>
</reference>
<dbReference type="AlphaFoldDB" id="A0A133KBA7"/>
<organism evidence="1 2">
    <name type="scientific">Heyndrickxia coagulans</name>
    <name type="common">Weizmannia coagulans</name>
    <dbReference type="NCBI Taxonomy" id="1398"/>
    <lineage>
        <taxon>Bacteria</taxon>
        <taxon>Bacillati</taxon>
        <taxon>Bacillota</taxon>
        <taxon>Bacilli</taxon>
        <taxon>Bacillales</taxon>
        <taxon>Bacillaceae</taxon>
        <taxon>Heyndrickxia</taxon>
    </lineage>
</organism>
<comment type="caution">
    <text evidence="1">The sequence shown here is derived from an EMBL/GenBank/DDBJ whole genome shotgun (WGS) entry which is preliminary data.</text>
</comment>
<evidence type="ECO:0000313" key="2">
    <source>
        <dbReference type="Proteomes" id="UP000070376"/>
    </source>
</evidence>
<gene>
    <name evidence="1" type="ORF">HMPREF3213_03644</name>
</gene>
<dbReference type="PATRIC" id="fig|1398.22.peg.3651"/>
<dbReference type="Proteomes" id="UP000070376">
    <property type="component" value="Unassembled WGS sequence"/>
</dbReference>
<sequence>METKRCPRTLGIIEFANHHQLESAAYFLLLRFFLITSFRKQTNAHLNHRKRNAMHESAKIYE</sequence>
<dbReference type="EMBL" id="LRPN01000187">
    <property type="protein sequence ID" value="KWZ76810.1"/>
    <property type="molecule type" value="Genomic_DNA"/>
</dbReference>
<name>A0A133KBA7_HEYCO</name>
<accession>A0A133KBA7</accession>
<proteinExistence type="predicted"/>
<protein>
    <submittedName>
        <fullName evidence="1">Uncharacterized protein</fullName>
    </submittedName>
</protein>
<evidence type="ECO:0000313" key="1">
    <source>
        <dbReference type="EMBL" id="KWZ76810.1"/>
    </source>
</evidence>